<dbReference type="GO" id="GO:0006313">
    <property type="term" value="P:DNA transposition"/>
    <property type="evidence" value="ECO:0007669"/>
    <property type="project" value="InterPro"/>
</dbReference>
<dbReference type="AlphaFoldDB" id="A0AB35IML6"/>
<reference evidence="2" key="1">
    <citation type="submission" date="2023-01" db="EMBL/GenBank/DDBJ databases">
        <title>Human gut microbiome strain richness.</title>
        <authorList>
            <person name="Chen-Liaw A."/>
        </authorList>
    </citation>
    <scope>NUCLEOTIDE SEQUENCE</scope>
    <source>
        <strain evidence="2">1001217st2_G6_1001217B_191108</strain>
    </source>
</reference>
<comment type="caution">
    <text evidence="2">The sequence shown here is derived from an EMBL/GenBank/DDBJ whole genome shotgun (WGS) entry which is preliminary data.</text>
</comment>
<evidence type="ECO:0000259" key="1">
    <source>
        <dbReference type="Pfam" id="PF02371"/>
    </source>
</evidence>
<feature type="domain" description="Transposase IS116/IS110/IS902 C-terminal" evidence="1">
    <location>
        <begin position="5"/>
        <end position="73"/>
    </location>
</feature>
<dbReference type="GO" id="GO:0003677">
    <property type="term" value="F:DNA binding"/>
    <property type="evidence" value="ECO:0007669"/>
    <property type="project" value="InterPro"/>
</dbReference>
<dbReference type="PANTHER" id="PTHR33055:SF15">
    <property type="entry name" value="TRANSPOSASE-RELATED"/>
    <property type="match status" value="1"/>
</dbReference>
<accession>A0AB35IML6</accession>
<dbReference type="GO" id="GO:0004803">
    <property type="term" value="F:transposase activity"/>
    <property type="evidence" value="ECO:0007669"/>
    <property type="project" value="InterPro"/>
</dbReference>
<gene>
    <name evidence="2" type="ORF">PM738_13845</name>
</gene>
<dbReference type="Proteomes" id="UP001211987">
    <property type="component" value="Unassembled WGS sequence"/>
</dbReference>
<sequence length="113" mass="12925">MLIESEIGDINNFSSAVKVMGFAGVDPGTYQSGEYSAPRTALSKRGSRYLRKSLYQCILSLCTNNLAFNKYYKLKRLQGKSHSCAQEHSIRRLIRVIYKLLSENIQFVERKLI</sequence>
<dbReference type="Pfam" id="PF02371">
    <property type="entry name" value="Transposase_20"/>
    <property type="match status" value="1"/>
</dbReference>
<proteinExistence type="predicted"/>
<protein>
    <submittedName>
        <fullName evidence="2">IS110 family transposase</fullName>
    </submittedName>
</protein>
<evidence type="ECO:0000313" key="2">
    <source>
        <dbReference type="EMBL" id="MDB7084888.1"/>
    </source>
</evidence>
<dbReference type="InterPro" id="IPR047650">
    <property type="entry name" value="Transpos_IS110"/>
</dbReference>
<dbReference type="PANTHER" id="PTHR33055">
    <property type="entry name" value="TRANSPOSASE FOR INSERTION SEQUENCE ELEMENT IS1111A"/>
    <property type="match status" value="1"/>
</dbReference>
<name>A0AB35IML6_9FIRM</name>
<dbReference type="InterPro" id="IPR003346">
    <property type="entry name" value="Transposase_20"/>
</dbReference>
<organism evidence="2 3">
    <name type="scientific">Thomasclavelia ramosa</name>
    <dbReference type="NCBI Taxonomy" id="1547"/>
    <lineage>
        <taxon>Bacteria</taxon>
        <taxon>Bacillati</taxon>
        <taxon>Bacillota</taxon>
        <taxon>Erysipelotrichia</taxon>
        <taxon>Erysipelotrichales</taxon>
        <taxon>Coprobacillaceae</taxon>
        <taxon>Thomasclavelia</taxon>
    </lineage>
</organism>
<dbReference type="EMBL" id="JAQLKE010000026">
    <property type="protein sequence ID" value="MDB7084888.1"/>
    <property type="molecule type" value="Genomic_DNA"/>
</dbReference>
<evidence type="ECO:0000313" key="3">
    <source>
        <dbReference type="Proteomes" id="UP001211987"/>
    </source>
</evidence>